<dbReference type="Gene3D" id="3.40.50.300">
    <property type="entry name" value="P-loop containing nucleotide triphosphate hydrolases"/>
    <property type="match status" value="1"/>
</dbReference>
<evidence type="ECO:0000259" key="6">
    <source>
        <dbReference type="PROSITE" id="PS51206"/>
    </source>
</evidence>
<dbReference type="GO" id="GO:0005524">
    <property type="term" value="F:ATP binding"/>
    <property type="evidence" value="ECO:0007669"/>
    <property type="project" value="UniProtKB-KW"/>
</dbReference>
<keyword evidence="1" id="KW-0540">Nuclease</keyword>
<accession>A0A4Y5N1K5</accession>
<sequence>MDFYKTLDERVTNRNASSDYVIWPDFKYAGAKDIVVKGGEFYAYWNGETWITDIDSLIKAIDQDSWERFNELRALDPNLRINVKQMDFASSGIMAKFQQYCQLRKPSDIQFNKKILFSNYTPKKTDYSTYQLSYTPTEMETPAFDELMSVLYADEELEKILWALGALLSGKMSKIEKFLYLYGAKGTGKGTAINIIKKMFEQYWSPIDLRTLTGSSEFATSAVTEVPMLIDADSDISRIRNEQNLLKLTSHEELMRNVKFKSPYPVVFDGLLITASNERYTVKNKDSGITRRAIVVNPTGKTVPYDMYQRLYKQIDYEIPGIAYRAMQVFKKRGASYYENLVDTEMVEYSDKVFAFIRESSFNYIGKEYVKLADVVPAYQRYLTDMGWDNKGAKRELKNELHKYFETYIKDTKDEEGKRIYDVYKGFRTDIAFPEEVNNKEVELPTLEINIEGPGAFDKEAAKYPAQYANEAGYPIKKWDDVLETLDTLDPTKLHYVRVPQNHIVLDFDLKDPATGEKSFEMNLAKASSYPPTYAELSKSGGGIHLHYIYDGDVSKLAPIIEDDIEIKVYSGKSSLRRKLSLRNDLPIAHISTGLPFKEEKETLYKDIENIVWTETKLRAFIEAAMNKEHHGATKPEIDFINAKLNEAKDTGVQYDLSSMRMAVLKFAMTSSNQSEYCIKLVSQMPFSTIETEEELNQSEMIVDDKDITFYDIEVFPNLLIICWKKYGQPGVIWYNPTPEKITELMRHNLVGFNNRKYDNHIIYNRMLGASNLDMYHQSQQIINQQTSAMMQPAYGISYADLYEMMDIKQSLKKWEIELGIKHDELEFPWDQPLPEDEWVRCAEYCMNDVVATEELFKSSAGQDAYTARKILCELTDMPVNFKTQTLAEKFLFGDDPRPQDKFVWYDLAKEFPGYKYSYGKSDYLGEDPSEGGYVYSEPGVYKDVWLLDVESLHPHSLIAINYFGPYTPKFAALVKCRMHIKHKEFDLAAHAFDEIDPELSRKLAPFLKDPSQAGGLGHAMKIVINIVYGMTSAKYDNKFRDPRNVDNIVAKRGALFMMKLKRELQAMGQQVIHVKTDSFKLPGANEKIYEYCQKRAHEFGYNFDHEATFSRLALVNKAVIIGEFAYPEYKAGEWEPTGAQFAFPYVYKKLFSGEDLLEDDFAILKSVKSSILLGDRFIGKNAQFYASKTGEDLFRTGEVDLAKKVQTRVNRQMKKDPDGYINITKIAKELSITDEEVGEIMESGFKPKMVETRNSIAGTKGFKWNLWSDYKGKEDIDVKYYEDLVEDAVKNIYSVGDGDIIFKGTKWEGYGNHELV</sequence>
<dbReference type="InterPro" id="IPR012337">
    <property type="entry name" value="RNaseH-like_sf"/>
</dbReference>
<dbReference type="GO" id="GO:0003676">
    <property type="term" value="F:nucleic acid binding"/>
    <property type="evidence" value="ECO:0007669"/>
    <property type="project" value="InterPro"/>
</dbReference>
<dbReference type="GO" id="GO:0039693">
    <property type="term" value="P:viral DNA genome replication"/>
    <property type="evidence" value="ECO:0007669"/>
    <property type="project" value="UniProtKB-KW"/>
</dbReference>
<evidence type="ECO:0000256" key="3">
    <source>
        <dbReference type="ARBA" id="ARBA00022801"/>
    </source>
</evidence>
<dbReference type="InterPro" id="IPR014015">
    <property type="entry name" value="Helicase_SF3_DNA-vir"/>
</dbReference>
<dbReference type="GO" id="GO:0016787">
    <property type="term" value="F:hydrolase activity"/>
    <property type="evidence" value="ECO:0007669"/>
    <property type="project" value="UniProtKB-KW"/>
</dbReference>
<dbReference type="PROSITE" id="PS51206">
    <property type="entry name" value="SF3_HELICASE_1"/>
    <property type="match status" value="1"/>
</dbReference>
<dbReference type="InterPro" id="IPR043502">
    <property type="entry name" value="DNA/RNA_pol_sf"/>
</dbReference>
<dbReference type="InterPro" id="IPR045455">
    <property type="entry name" value="NrS-1_pol-like_helicase"/>
</dbReference>
<proteinExistence type="predicted"/>
<feature type="domain" description="SF3 helicase" evidence="6">
    <location>
        <begin position="155"/>
        <end position="312"/>
    </location>
</feature>
<evidence type="ECO:0000256" key="5">
    <source>
        <dbReference type="ARBA" id="ARBA00023109"/>
    </source>
</evidence>
<dbReference type="EMBL" id="MK779875">
    <property type="protein sequence ID" value="QCW07654.1"/>
    <property type="molecule type" value="Genomic_DNA"/>
</dbReference>
<evidence type="ECO:0000256" key="2">
    <source>
        <dbReference type="ARBA" id="ARBA00022741"/>
    </source>
</evidence>
<protein>
    <recommendedName>
        <fullName evidence="6">SF3 helicase domain-containing protein</fullName>
    </recommendedName>
</protein>
<dbReference type="InterPro" id="IPR027417">
    <property type="entry name" value="P-loop_NTPase"/>
</dbReference>
<dbReference type="Proteomes" id="UP000306022">
    <property type="component" value="Segment"/>
</dbReference>
<dbReference type="SUPFAM" id="SSF52540">
    <property type="entry name" value="P-loop containing nucleoside triphosphate hydrolases"/>
    <property type="match status" value="1"/>
</dbReference>
<evidence type="ECO:0000256" key="1">
    <source>
        <dbReference type="ARBA" id="ARBA00022722"/>
    </source>
</evidence>
<keyword evidence="2" id="KW-0547">Nucleotide-binding</keyword>
<keyword evidence="5" id="KW-0235">DNA replication</keyword>
<keyword evidence="4" id="KW-0067">ATP-binding</keyword>
<dbReference type="Gene3D" id="3.90.1600.10">
    <property type="entry name" value="Palm domain of DNA polymerase"/>
    <property type="match status" value="1"/>
</dbReference>
<dbReference type="KEGG" id="vg:65071146"/>
<dbReference type="SUPFAM" id="SSF56672">
    <property type="entry name" value="DNA/RNA polymerases"/>
    <property type="match status" value="1"/>
</dbReference>
<evidence type="ECO:0000256" key="4">
    <source>
        <dbReference type="ARBA" id="ARBA00022840"/>
    </source>
</evidence>
<dbReference type="GeneID" id="65071146"/>
<dbReference type="Pfam" id="PF19263">
    <property type="entry name" value="DUF5906"/>
    <property type="match status" value="1"/>
</dbReference>
<evidence type="ECO:0000313" key="8">
    <source>
        <dbReference type="Proteomes" id="UP000306022"/>
    </source>
</evidence>
<evidence type="ECO:0000313" key="7">
    <source>
        <dbReference type="EMBL" id="QCW07654.1"/>
    </source>
</evidence>
<reference evidence="7 8" key="1">
    <citation type="submission" date="2019-04" db="EMBL/GenBank/DDBJ databases">
        <authorList>
            <person name="de Jong A."/>
        </authorList>
    </citation>
    <scope>NUCLEOTIDE SEQUENCE [LARGE SCALE GENOMIC DNA]</scope>
</reference>
<dbReference type="SUPFAM" id="SSF53098">
    <property type="entry name" value="Ribonuclease H-like"/>
    <property type="match status" value="1"/>
</dbReference>
<name>A0A4Y5N1K5_9CAUD</name>
<dbReference type="InterPro" id="IPR036397">
    <property type="entry name" value="RNaseH_sf"/>
</dbReference>
<dbReference type="GO" id="GO:0004518">
    <property type="term" value="F:nuclease activity"/>
    <property type="evidence" value="ECO:0007669"/>
    <property type="project" value="UniProtKB-KW"/>
</dbReference>
<dbReference type="RefSeq" id="YP_010082146.1">
    <property type="nucleotide sequence ID" value="NC_055027.1"/>
</dbReference>
<dbReference type="Gene3D" id="3.30.420.10">
    <property type="entry name" value="Ribonuclease H-like superfamily/Ribonuclease H"/>
    <property type="match status" value="1"/>
</dbReference>
<organism evidence="7 8">
    <name type="scientific">Lactococcus phage CHPC971</name>
    <dbReference type="NCBI Taxonomy" id="2575255"/>
    <lineage>
        <taxon>Viruses</taxon>
        <taxon>Duplodnaviria</taxon>
        <taxon>Heunggongvirae</taxon>
        <taxon>Uroviricota</taxon>
        <taxon>Caudoviricetes</taxon>
        <taxon>Fremauxvirus</taxon>
        <taxon>Fremauxvirus CHPC971</taxon>
    </lineage>
</organism>
<keyword evidence="8" id="KW-1185">Reference proteome</keyword>
<keyword evidence="5" id="KW-1194">Viral DNA replication</keyword>
<dbReference type="InterPro" id="IPR023211">
    <property type="entry name" value="DNA_pol_palm_dom_sf"/>
</dbReference>
<keyword evidence="3" id="KW-0378">Hydrolase</keyword>